<organism evidence="11 12">
    <name type="scientific">Aeromicrobium alkaliterrae</name>
    <dbReference type="NCBI Taxonomy" id="302168"/>
    <lineage>
        <taxon>Bacteria</taxon>
        <taxon>Bacillati</taxon>
        <taxon>Actinomycetota</taxon>
        <taxon>Actinomycetes</taxon>
        <taxon>Propionibacteriales</taxon>
        <taxon>Nocardioidaceae</taxon>
        <taxon>Aeromicrobium</taxon>
    </lineage>
</organism>
<feature type="active site" description="Nucleophile" evidence="7">
    <location>
        <position position="352"/>
    </location>
</feature>
<feature type="region of interest" description="Disordered" evidence="8">
    <location>
        <begin position="76"/>
        <end position="99"/>
    </location>
</feature>
<dbReference type="SUPFAM" id="SSF141523">
    <property type="entry name" value="L,D-transpeptidase catalytic domain-like"/>
    <property type="match status" value="1"/>
</dbReference>
<dbReference type="CDD" id="cd13432">
    <property type="entry name" value="LDT_IgD_like_2"/>
    <property type="match status" value="1"/>
</dbReference>
<dbReference type="Pfam" id="PF03734">
    <property type="entry name" value="YkuD"/>
    <property type="match status" value="1"/>
</dbReference>
<feature type="signal peptide" evidence="9">
    <location>
        <begin position="1"/>
        <end position="16"/>
    </location>
</feature>
<dbReference type="PANTHER" id="PTHR30582:SF2">
    <property type="entry name" value="L,D-TRANSPEPTIDASE YCIB-RELATED"/>
    <property type="match status" value="1"/>
</dbReference>
<dbReference type="PANTHER" id="PTHR30582">
    <property type="entry name" value="L,D-TRANSPEPTIDASE"/>
    <property type="match status" value="1"/>
</dbReference>
<sequence>MKKLPLLLLATLLVLAGCTGGSSEPDREVAQAAVLNANVEDAAADVDVSTVVEVGLQHGTFESVTLTAADGTAIEGAPVAEGGSDTSAGASPAPSAEAPAEGVTTWAAGARLEPSTTYTLAATAVGDDGETIELSRTFTSQAVAEENEIFPSVAPLAGETVGVGMPVVVLFDHPVTDHVAFEQHMNVVSTPQQAGSWYWLNDSEAHWRPQVYWQAGTSVQVQLDLNSVPAGEGMYGQESRVIDFTVGSSHIYTVDIGGHTMSVERDGQVSATYPVTTGDSTHQTRIGTKIIMEKHESIDMDAATTGVDSSDPGYYRVEGVRWAMRLTYSGEFIHAAPWSVGQQGRANVSHGCTGMSLENAGTLFQESQRGDVVNFVNGSRPLEAGNGWTDWNVPWEEYQKGSALYQAPAA</sequence>
<dbReference type="InterPro" id="IPR038063">
    <property type="entry name" value="Transpep_catalytic_dom"/>
</dbReference>
<evidence type="ECO:0000313" key="12">
    <source>
        <dbReference type="Proteomes" id="UP001501057"/>
    </source>
</evidence>
<dbReference type="Pfam" id="PF17964">
    <property type="entry name" value="Big_10"/>
    <property type="match status" value="1"/>
</dbReference>
<proteinExistence type="predicted"/>
<evidence type="ECO:0000256" key="8">
    <source>
        <dbReference type="SAM" id="MobiDB-lite"/>
    </source>
</evidence>
<keyword evidence="3 7" id="KW-0133">Cell shape</keyword>
<comment type="caution">
    <text evidence="11">The sequence shown here is derived from an EMBL/GenBank/DDBJ whole genome shotgun (WGS) entry which is preliminary data.</text>
</comment>
<feature type="chain" id="PRO_5045236781" evidence="9">
    <location>
        <begin position="17"/>
        <end position="410"/>
    </location>
</feature>
<evidence type="ECO:0000256" key="3">
    <source>
        <dbReference type="ARBA" id="ARBA00022960"/>
    </source>
</evidence>
<evidence type="ECO:0000256" key="5">
    <source>
        <dbReference type="ARBA" id="ARBA00023315"/>
    </source>
</evidence>
<gene>
    <name evidence="11" type="ORF">GCM10009710_12800</name>
</gene>
<feature type="domain" description="L,D-TPase catalytic" evidence="10">
    <location>
        <begin position="250"/>
        <end position="376"/>
    </location>
</feature>
<protein>
    <submittedName>
        <fullName evidence="11">Ig-like domain-containing protein</fullName>
    </submittedName>
</protein>
<keyword evidence="5" id="KW-0012">Acyltransferase</keyword>
<dbReference type="Gene3D" id="2.60.40.3780">
    <property type="match status" value="1"/>
</dbReference>
<dbReference type="EMBL" id="BAAAME010000002">
    <property type="protein sequence ID" value="GAA1733528.1"/>
    <property type="molecule type" value="Genomic_DNA"/>
</dbReference>
<evidence type="ECO:0000259" key="10">
    <source>
        <dbReference type="PROSITE" id="PS52029"/>
    </source>
</evidence>
<keyword evidence="9" id="KW-0732">Signal</keyword>
<accession>A0ABP4VPD8</accession>
<dbReference type="InterPro" id="IPR041280">
    <property type="entry name" value="Big_10"/>
</dbReference>
<feature type="active site" description="Proton donor/acceptor" evidence="7">
    <location>
        <position position="334"/>
    </location>
</feature>
<dbReference type="Gene3D" id="2.40.440.10">
    <property type="entry name" value="L,D-transpeptidase catalytic domain-like"/>
    <property type="match status" value="1"/>
</dbReference>
<dbReference type="RefSeq" id="WP_344198938.1">
    <property type="nucleotide sequence ID" value="NZ_BAAAME010000002.1"/>
</dbReference>
<keyword evidence="12" id="KW-1185">Reference proteome</keyword>
<dbReference type="InterPro" id="IPR005490">
    <property type="entry name" value="LD_TPept_cat_dom"/>
</dbReference>
<evidence type="ECO:0000256" key="1">
    <source>
        <dbReference type="ARBA" id="ARBA00004752"/>
    </source>
</evidence>
<name>A0ABP4VPD8_9ACTN</name>
<evidence type="ECO:0000256" key="4">
    <source>
        <dbReference type="ARBA" id="ARBA00022984"/>
    </source>
</evidence>
<evidence type="ECO:0000256" key="9">
    <source>
        <dbReference type="SAM" id="SignalP"/>
    </source>
</evidence>
<dbReference type="PROSITE" id="PS52029">
    <property type="entry name" value="LD_TPASE"/>
    <property type="match status" value="1"/>
</dbReference>
<dbReference type="PROSITE" id="PS51257">
    <property type="entry name" value="PROKAR_LIPOPROTEIN"/>
    <property type="match status" value="1"/>
</dbReference>
<comment type="pathway">
    <text evidence="1 7">Cell wall biogenesis; peptidoglycan biosynthesis.</text>
</comment>
<keyword evidence="4 7" id="KW-0573">Peptidoglycan synthesis</keyword>
<dbReference type="Gene3D" id="2.60.40.3710">
    <property type="match status" value="1"/>
</dbReference>
<evidence type="ECO:0000256" key="7">
    <source>
        <dbReference type="PROSITE-ProRule" id="PRU01373"/>
    </source>
</evidence>
<keyword evidence="2" id="KW-0808">Transferase</keyword>
<dbReference type="Proteomes" id="UP001501057">
    <property type="component" value="Unassembled WGS sequence"/>
</dbReference>
<evidence type="ECO:0000313" key="11">
    <source>
        <dbReference type="EMBL" id="GAA1733528.1"/>
    </source>
</evidence>
<dbReference type="CDD" id="cd16913">
    <property type="entry name" value="YkuD_like"/>
    <property type="match status" value="1"/>
</dbReference>
<keyword evidence="6 7" id="KW-0961">Cell wall biogenesis/degradation</keyword>
<feature type="compositionally biased region" description="Low complexity" evidence="8">
    <location>
        <begin position="87"/>
        <end position="99"/>
    </location>
</feature>
<evidence type="ECO:0000256" key="2">
    <source>
        <dbReference type="ARBA" id="ARBA00022679"/>
    </source>
</evidence>
<evidence type="ECO:0000256" key="6">
    <source>
        <dbReference type="ARBA" id="ARBA00023316"/>
    </source>
</evidence>
<dbReference type="InterPro" id="IPR050979">
    <property type="entry name" value="LD-transpeptidase"/>
</dbReference>
<reference evidence="12" key="1">
    <citation type="journal article" date="2019" name="Int. J. Syst. Evol. Microbiol.">
        <title>The Global Catalogue of Microorganisms (GCM) 10K type strain sequencing project: providing services to taxonomists for standard genome sequencing and annotation.</title>
        <authorList>
            <consortium name="The Broad Institute Genomics Platform"/>
            <consortium name="The Broad Institute Genome Sequencing Center for Infectious Disease"/>
            <person name="Wu L."/>
            <person name="Ma J."/>
        </authorList>
    </citation>
    <scope>NUCLEOTIDE SEQUENCE [LARGE SCALE GENOMIC DNA]</scope>
    <source>
        <strain evidence="12">JCM 13518</strain>
    </source>
</reference>